<comment type="catalytic activity">
    <reaction evidence="8">
        <text>adenosine 3',5'-bisphosphate + H2O = AMP + phosphate</text>
        <dbReference type="Rhea" id="RHEA:10040"/>
        <dbReference type="ChEBI" id="CHEBI:15377"/>
        <dbReference type="ChEBI" id="CHEBI:43474"/>
        <dbReference type="ChEBI" id="CHEBI:58343"/>
        <dbReference type="ChEBI" id="CHEBI:456215"/>
        <dbReference type="EC" id="3.1.3.7"/>
    </reaction>
</comment>
<feature type="binding site" evidence="8">
    <location>
        <position position="67"/>
    </location>
    <ligand>
        <name>Mg(2+)</name>
        <dbReference type="ChEBI" id="CHEBI:18420"/>
        <label>1</label>
    </ligand>
</feature>
<dbReference type="NCBIfam" id="TIGR01331">
    <property type="entry name" value="bisphos_cysQ"/>
    <property type="match status" value="1"/>
</dbReference>
<evidence type="ECO:0000256" key="5">
    <source>
        <dbReference type="ARBA" id="ARBA00022801"/>
    </source>
</evidence>
<feature type="binding site" evidence="9">
    <location>
        <position position="87"/>
    </location>
    <ligand>
        <name>Mg(2+)</name>
        <dbReference type="ChEBI" id="CHEBI:18420"/>
        <label>1</label>
        <note>catalytic</note>
    </ligand>
</feature>
<feature type="binding site" evidence="8">
    <location>
        <position position="87"/>
    </location>
    <ligand>
        <name>Mg(2+)</name>
        <dbReference type="ChEBI" id="CHEBI:18420"/>
        <label>2</label>
    </ligand>
</feature>
<feature type="binding site" evidence="8">
    <location>
        <position position="216"/>
    </location>
    <ligand>
        <name>Mg(2+)</name>
        <dbReference type="ChEBI" id="CHEBI:18420"/>
        <label>2</label>
    </ligand>
</feature>
<evidence type="ECO:0000256" key="6">
    <source>
        <dbReference type="ARBA" id="ARBA00022842"/>
    </source>
</evidence>
<dbReference type="GO" id="GO:0000103">
    <property type="term" value="P:sulfate assimilation"/>
    <property type="evidence" value="ECO:0007669"/>
    <property type="project" value="TreeGrafter"/>
</dbReference>
<feature type="binding site" evidence="9">
    <location>
        <position position="67"/>
    </location>
    <ligand>
        <name>Mg(2+)</name>
        <dbReference type="ChEBI" id="CHEBI:18420"/>
        <label>1</label>
        <note>catalytic</note>
    </ligand>
</feature>
<reference evidence="10" key="1">
    <citation type="journal article" date="2017" name="Genome Announc.">
        <title>Whole-Genome Sequence of Photobacterium damselae subsp. piscicida Strain 91-197, Isolated from Hybrid Striped Bass (Morone sp.) in the United States.</title>
        <authorList>
            <person name="Teru Y."/>
            <person name="Hikima J."/>
            <person name="Kono T."/>
            <person name="Sakai M."/>
            <person name="Takano T."/>
            <person name="Hawke J.P."/>
            <person name="Takeyama H."/>
            <person name="Aoki T."/>
        </authorList>
    </citation>
    <scope>NUCLEOTIDE SEQUENCE</scope>
    <source>
        <strain evidence="10">91-197</strain>
    </source>
</reference>
<comment type="cofactor">
    <cofactor evidence="8 9">
        <name>Mg(2+)</name>
        <dbReference type="ChEBI" id="CHEBI:18420"/>
    </cofactor>
</comment>
<dbReference type="RefSeq" id="WP_065170695.1">
    <property type="nucleotide sequence ID" value="NZ_AP018045.1"/>
</dbReference>
<name>A0A1V1V839_PHODP</name>
<evidence type="ECO:0000256" key="8">
    <source>
        <dbReference type="HAMAP-Rule" id="MF_02095"/>
    </source>
</evidence>
<evidence type="ECO:0000313" key="10">
    <source>
        <dbReference type="EMBL" id="BAX51603.1"/>
    </source>
</evidence>
<protein>
    <recommendedName>
        <fullName evidence="8">3'(2'),5'-bisphosphate nucleotidase CysQ</fullName>
        <ecNumber evidence="8">3.1.3.7</ecNumber>
    </recommendedName>
    <alternativeName>
        <fullName evidence="8">3'(2'),5-bisphosphonucleoside 3'(2')-phosphohydrolase</fullName>
    </alternativeName>
    <alternativeName>
        <fullName evidence="8">3'-phosphoadenosine 5'-phosphate phosphatase</fullName>
        <shortName evidence="8">PAP phosphatase</shortName>
    </alternativeName>
</protein>
<sequence length="274" mass="30303">MMTTLLPQVIDIAKASGQLIADIYQQGQFEQMIKQDDTPVTSADLAAHQLVVERLQALTPDIPVLSEEDTKVPLSVRSQWSRYWLIDPLDGTQEFIAGSGDFATIIALIENHQPVMGVVYAPMSQVTYYASRGQGAFKLLPSGELQQIQTRKLSVDTHSLTVAISRRQKQETIVERLGARYQLELLPLGSASLKACLVAEGKADCYLRLGPTGEWDTAATQCIVEEAGGCIVNTHIEPLTYNLRETLENPNFITLGDTHLPWSQILVPDDRMPQ</sequence>
<evidence type="ECO:0000256" key="7">
    <source>
        <dbReference type="ARBA" id="ARBA00023136"/>
    </source>
</evidence>
<feature type="binding site" evidence="8">
    <location>
        <position position="89"/>
    </location>
    <ligand>
        <name>Mg(2+)</name>
        <dbReference type="ChEBI" id="CHEBI:18420"/>
        <label>1</label>
    </ligand>
</feature>
<evidence type="ECO:0000256" key="2">
    <source>
        <dbReference type="ARBA" id="ARBA00022475"/>
    </source>
</evidence>
<dbReference type="SUPFAM" id="SSF56655">
    <property type="entry name" value="Carbohydrate phosphatase"/>
    <property type="match status" value="1"/>
</dbReference>
<feature type="binding site" evidence="9">
    <location>
        <position position="216"/>
    </location>
    <ligand>
        <name>Mg(2+)</name>
        <dbReference type="ChEBI" id="CHEBI:18420"/>
        <label>1</label>
        <note>catalytic</note>
    </ligand>
</feature>
<dbReference type="GO" id="GO:0005886">
    <property type="term" value="C:plasma membrane"/>
    <property type="evidence" value="ECO:0007669"/>
    <property type="project" value="UniProtKB-SubCell"/>
</dbReference>
<dbReference type="EMBL" id="CP061854">
    <property type="protein sequence ID" value="QOD56392.1"/>
    <property type="molecule type" value="Genomic_DNA"/>
</dbReference>
<dbReference type="EMBL" id="AP018045">
    <property type="protein sequence ID" value="BAX51603.1"/>
    <property type="molecule type" value="Genomic_DNA"/>
</dbReference>
<gene>
    <name evidence="8 11" type="primary">cysQ</name>
    <name evidence="11" type="ORF">IC627_14670</name>
    <name evidence="10" type="ORF">PDPUS_1_00228</name>
</gene>
<dbReference type="InterPro" id="IPR006240">
    <property type="entry name" value="CysQ"/>
</dbReference>
<dbReference type="Proteomes" id="UP000218676">
    <property type="component" value="Chromosome 1"/>
</dbReference>
<dbReference type="EC" id="3.1.3.7" evidence="8"/>
<feature type="binding site" evidence="8">
    <location>
        <position position="87"/>
    </location>
    <ligand>
        <name>Mg(2+)</name>
        <dbReference type="ChEBI" id="CHEBI:18420"/>
        <label>1</label>
    </ligand>
</feature>
<evidence type="ECO:0000313" key="12">
    <source>
        <dbReference type="Proteomes" id="UP000218676"/>
    </source>
</evidence>
<dbReference type="FunFam" id="3.30.540.10:FF:000007">
    <property type="entry name" value="3'(2'),5'-bisphosphate nucleotidase CysQ"/>
    <property type="match status" value="1"/>
</dbReference>
<dbReference type="GO" id="GO:0000287">
    <property type="term" value="F:magnesium ion binding"/>
    <property type="evidence" value="ECO:0007669"/>
    <property type="project" value="UniProtKB-UniRule"/>
</dbReference>
<comment type="subcellular location">
    <subcellularLocation>
        <location evidence="8">Cell inner membrane</location>
        <topology evidence="8">Peripheral membrane protein</topology>
        <orientation evidence="8">Cytoplasmic side</orientation>
    </subcellularLocation>
</comment>
<dbReference type="PANTHER" id="PTHR43028:SF7">
    <property type="entry name" value="3'(2'),5'-BISPHOSPHATE NUCLEOTIDASE CYSQ"/>
    <property type="match status" value="1"/>
</dbReference>
<dbReference type="InterPro" id="IPR000760">
    <property type="entry name" value="Inositol_monophosphatase-like"/>
</dbReference>
<dbReference type="HAMAP" id="MF_02095">
    <property type="entry name" value="CysQ"/>
    <property type="match status" value="1"/>
</dbReference>
<dbReference type="GO" id="GO:0050427">
    <property type="term" value="P:3'-phosphoadenosine 5'-phosphosulfate metabolic process"/>
    <property type="evidence" value="ECO:0007669"/>
    <property type="project" value="TreeGrafter"/>
</dbReference>
<evidence type="ECO:0000256" key="4">
    <source>
        <dbReference type="ARBA" id="ARBA00022723"/>
    </source>
</evidence>
<evidence type="ECO:0000313" key="13">
    <source>
        <dbReference type="Proteomes" id="UP000516656"/>
    </source>
</evidence>
<evidence type="ECO:0000256" key="9">
    <source>
        <dbReference type="PIRSR" id="PIRSR600760-2"/>
    </source>
</evidence>
<keyword evidence="5 8" id="KW-0378">Hydrolase</keyword>
<evidence type="ECO:0000313" key="11">
    <source>
        <dbReference type="EMBL" id="QOD56392.1"/>
    </source>
</evidence>
<comment type="similarity">
    <text evidence="1 8">Belongs to the inositol monophosphatase superfamily. CysQ family.</text>
</comment>
<feature type="binding site" evidence="8 9">
    <location>
        <position position="90"/>
    </location>
    <ligand>
        <name>Mg(2+)</name>
        <dbReference type="ChEBI" id="CHEBI:18420"/>
        <label>2</label>
    </ligand>
</feature>
<keyword evidence="2 8" id="KW-1003">Cell membrane</keyword>
<organism evidence="11 13">
    <name type="scientific">Photobacterium damsela subsp. piscicida</name>
    <name type="common">Pasteurella piscicida</name>
    <dbReference type="NCBI Taxonomy" id="38294"/>
    <lineage>
        <taxon>Bacteria</taxon>
        <taxon>Pseudomonadati</taxon>
        <taxon>Pseudomonadota</taxon>
        <taxon>Gammaproteobacteria</taxon>
        <taxon>Vibrionales</taxon>
        <taxon>Vibrionaceae</taxon>
        <taxon>Photobacterium</taxon>
    </lineage>
</organism>
<proteinExistence type="inferred from homology"/>
<dbReference type="AlphaFoldDB" id="A0A1V1V839"/>
<keyword evidence="6 8" id="KW-0460">Magnesium</keyword>
<feature type="binding site" evidence="9">
    <location>
        <position position="89"/>
    </location>
    <ligand>
        <name>Mg(2+)</name>
        <dbReference type="ChEBI" id="CHEBI:18420"/>
        <label>1</label>
        <note>catalytic</note>
    </ligand>
</feature>
<dbReference type="Pfam" id="PF00459">
    <property type="entry name" value="Inositol_P"/>
    <property type="match status" value="1"/>
</dbReference>
<comment type="function">
    <text evidence="8">Converts adenosine-3',5'-bisphosphate (PAP) to AMP.</text>
</comment>
<feature type="binding site" evidence="8">
    <location>
        <position position="216"/>
    </location>
    <ligand>
        <name>substrate</name>
    </ligand>
</feature>
<dbReference type="Gene3D" id="3.40.190.80">
    <property type="match status" value="1"/>
</dbReference>
<accession>A0A1V1V839</accession>
<dbReference type="PANTHER" id="PTHR43028">
    <property type="entry name" value="3'(2'),5'-BISPHOSPHATE NUCLEOTIDASE 1"/>
    <property type="match status" value="1"/>
</dbReference>
<reference evidence="12" key="2">
    <citation type="submission" date="2017-05" db="EMBL/GenBank/DDBJ databases">
        <title>Whole genome sequence of fish pathogenic bacteria, Photobacterium damselae subsp. piscicida, strain 91-197, isolated from hybrid striped bass (Morone sp.) in USA.</title>
        <authorList>
            <person name="Teru Y."/>
            <person name="Hikima J."/>
            <person name="Kono T."/>
            <person name="Sakai M."/>
            <person name="Takano T."/>
            <person name="Hawke J.P."/>
            <person name="Takeyama H."/>
            <person name="Aoki T."/>
        </authorList>
    </citation>
    <scope>NUCLEOTIDE SEQUENCE [LARGE SCALE GENOMIC DNA]</scope>
    <source>
        <strain evidence="12">91-197</strain>
    </source>
</reference>
<keyword evidence="3 8" id="KW-0997">Cell inner membrane</keyword>
<dbReference type="FunFam" id="3.40.190.80:FF:000014">
    <property type="entry name" value="CysQ protein"/>
    <property type="match status" value="1"/>
</dbReference>
<dbReference type="InterPro" id="IPR050725">
    <property type="entry name" value="CysQ/Inositol_MonoPase"/>
</dbReference>
<evidence type="ECO:0000256" key="3">
    <source>
        <dbReference type="ARBA" id="ARBA00022519"/>
    </source>
</evidence>
<keyword evidence="7 8" id="KW-0472">Membrane</keyword>
<dbReference type="GO" id="GO:0008441">
    <property type="term" value="F:3'(2'),5'-bisphosphate nucleotidase activity"/>
    <property type="evidence" value="ECO:0007669"/>
    <property type="project" value="UniProtKB-UniRule"/>
</dbReference>
<reference evidence="11 13" key="3">
    <citation type="submission" date="2020-09" db="EMBL/GenBank/DDBJ databases">
        <title>Complete, closed and curated genome sequences of Photobacterium damselae subsp. piscicida isolates from Australia indicate localised evolution and additional plasmid-borne pathogenicity mechanisms.</title>
        <authorList>
            <person name="Baseggio L."/>
            <person name="Silayeva O."/>
            <person name="Buller N."/>
            <person name="Landos M."/>
            <person name="Engelstaedter J."/>
            <person name="Barnes A.C."/>
        </authorList>
    </citation>
    <scope>NUCLEOTIDE SEQUENCE [LARGE SCALE GENOMIC DNA]</scope>
    <source>
        <strain evidence="11 13">AS-16-0540-1</strain>
    </source>
</reference>
<evidence type="ECO:0000256" key="1">
    <source>
        <dbReference type="ARBA" id="ARBA00005289"/>
    </source>
</evidence>
<dbReference type="Proteomes" id="UP000516656">
    <property type="component" value="Chromosome 1"/>
</dbReference>
<dbReference type="CDD" id="cd01638">
    <property type="entry name" value="CysQ"/>
    <property type="match status" value="1"/>
</dbReference>
<feature type="binding site" evidence="8">
    <location>
        <position position="67"/>
    </location>
    <ligand>
        <name>substrate</name>
    </ligand>
</feature>
<keyword evidence="4 8" id="KW-0479">Metal-binding</keyword>
<dbReference type="Gene3D" id="3.30.540.10">
    <property type="entry name" value="Fructose-1,6-Bisphosphatase, subunit A, domain 1"/>
    <property type="match status" value="1"/>
</dbReference>
<feature type="binding site" evidence="8">
    <location>
        <begin position="89"/>
        <end position="92"/>
    </location>
    <ligand>
        <name>substrate</name>
    </ligand>
</feature>